<sequence>MNPDNKGPIIAMQIPIKNVVTSRRNEVEISARINVMAPIITIQTAMVRSIPHRDPNHTKKGAKMPMHNTGIVVRKLTAKLLMPRS</sequence>
<comment type="caution">
    <text evidence="1">The sequence shown here is derived from an EMBL/GenBank/DDBJ whole genome shotgun (WGS) entry which is preliminary data.</text>
</comment>
<proteinExistence type="predicted"/>
<evidence type="ECO:0000313" key="1">
    <source>
        <dbReference type="EMBL" id="CEG33218.1"/>
    </source>
</evidence>
<dbReference type="EMBL" id="CCXW01000001">
    <property type="protein sequence ID" value="CEG33218.1"/>
    <property type="molecule type" value="Genomic_DNA"/>
</dbReference>
<dbReference type="Proteomes" id="UP000182110">
    <property type="component" value="Unassembled WGS sequence"/>
</dbReference>
<name>A0AAN2TTM5_9BACI</name>
<dbReference type="AlphaFoldDB" id="A0AAN2TTM5"/>
<reference evidence="1 2" key="1">
    <citation type="journal article" date="2014" name="Genome Announc.">
        <title>Genome Sequence of Bacillus simplex Strain P558, Isolated from a Human Fecal Sample.</title>
        <authorList>
            <person name="Croce O."/>
            <person name="Hugon P."/>
            <person name="Lagier J.C."/>
            <person name="Bibi F."/>
            <person name="Robert C."/>
            <person name="Azhar E.I."/>
            <person name="Raoult D."/>
            <person name="Fournier P.E."/>
        </authorList>
    </citation>
    <scope>NUCLEOTIDE SEQUENCE [LARGE SCALE GENOMIC DNA]</scope>
    <source>
        <strain evidence="1 2">P558</strain>
    </source>
</reference>
<evidence type="ECO:0000313" key="2">
    <source>
        <dbReference type="Proteomes" id="UP000182110"/>
    </source>
</evidence>
<organism evidence="1 2">
    <name type="scientific">Peribacillus simplex</name>
    <dbReference type="NCBI Taxonomy" id="1478"/>
    <lineage>
        <taxon>Bacteria</taxon>
        <taxon>Bacillati</taxon>
        <taxon>Bacillota</taxon>
        <taxon>Bacilli</taxon>
        <taxon>Bacillales</taxon>
        <taxon>Bacillaceae</taxon>
        <taxon>Peribacillus</taxon>
    </lineage>
</organism>
<gene>
    <name evidence="1" type="ORF">BN1180_03390</name>
</gene>
<accession>A0AAN2TTM5</accession>
<protein>
    <submittedName>
        <fullName evidence="1">Uncharacterized protein</fullName>
    </submittedName>
</protein>
<keyword evidence="2" id="KW-1185">Reference proteome</keyword>